<reference evidence="4" key="2">
    <citation type="journal article" date="2023" name="Microbiol Resour">
        <title>Decontamination and Annotation of the Draft Genome Sequence of the Oomycete Lagenidium giganteum ARSEF 373.</title>
        <authorList>
            <person name="Morgan W.R."/>
            <person name="Tartar A."/>
        </authorList>
    </citation>
    <scope>NUCLEOTIDE SEQUENCE</scope>
    <source>
        <strain evidence="4">ARSEF 373</strain>
    </source>
</reference>
<proteinExistence type="predicted"/>
<keyword evidence="5" id="KW-1185">Reference proteome</keyword>
<dbReference type="Proteomes" id="UP001146120">
    <property type="component" value="Unassembled WGS sequence"/>
</dbReference>
<dbReference type="AlphaFoldDB" id="A0AAV2YZ42"/>
<dbReference type="SMART" id="SM00450">
    <property type="entry name" value="RHOD"/>
    <property type="match status" value="2"/>
</dbReference>
<reference evidence="4" key="1">
    <citation type="submission" date="2022-11" db="EMBL/GenBank/DDBJ databases">
        <authorList>
            <person name="Morgan W.R."/>
            <person name="Tartar A."/>
        </authorList>
    </citation>
    <scope>NUCLEOTIDE SEQUENCE</scope>
    <source>
        <strain evidence="4">ARSEF 373</strain>
    </source>
</reference>
<protein>
    <recommendedName>
        <fullName evidence="3">Rhodanese domain-containing protein</fullName>
    </recommendedName>
</protein>
<dbReference type="Pfam" id="PF00581">
    <property type="entry name" value="Rhodanese"/>
    <property type="match status" value="2"/>
</dbReference>
<dbReference type="EMBL" id="DAKRPA010000106">
    <property type="protein sequence ID" value="DAZ98453.1"/>
    <property type="molecule type" value="Genomic_DNA"/>
</dbReference>
<evidence type="ECO:0000259" key="3">
    <source>
        <dbReference type="PROSITE" id="PS50206"/>
    </source>
</evidence>
<organism evidence="4 5">
    <name type="scientific">Lagenidium giganteum</name>
    <dbReference type="NCBI Taxonomy" id="4803"/>
    <lineage>
        <taxon>Eukaryota</taxon>
        <taxon>Sar</taxon>
        <taxon>Stramenopiles</taxon>
        <taxon>Oomycota</taxon>
        <taxon>Peronosporomycetes</taxon>
        <taxon>Pythiales</taxon>
        <taxon>Pythiaceae</taxon>
    </lineage>
</organism>
<dbReference type="PANTHER" id="PTHR11364">
    <property type="entry name" value="THIOSULFATE SULFERTANSFERASE"/>
    <property type="match status" value="1"/>
</dbReference>
<keyword evidence="1" id="KW-0808">Transferase</keyword>
<evidence type="ECO:0000313" key="4">
    <source>
        <dbReference type="EMBL" id="DAZ98453.1"/>
    </source>
</evidence>
<feature type="domain" description="Rhodanese" evidence="3">
    <location>
        <begin position="192"/>
        <end position="308"/>
    </location>
</feature>
<dbReference type="InterPro" id="IPR036873">
    <property type="entry name" value="Rhodanese-like_dom_sf"/>
</dbReference>
<evidence type="ECO:0000256" key="1">
    <source>
        <dbReference type="ARBA" id="ARBA00022679"/>
    </source>
</evidence>
<dbReference type="GO" id="GO:0004792">
    <property type="term" value="F:thiosulfate-cyanide sulfurtransferase activity"/>
    <property type="evidence" value="ECO:0007669"/>
    <property type="project" value="TreeGrafter"/>
</dbReference>
<name>A0AAV2YZ42_9STRA</name>
<evidence type="ECO:0000313" key="5">
    <source>
        <dbReference type="Proteomes" id="UP001146120"/>
    </source>
</evidence>
<feature type="domain" description="Rhodanese" evidence="3">
    <location>
        <begin position="46"/>
        <end position="157"/>
    </location>
</feature>
<dbReference type="GO" id="GO:0005739">
    <property type="term" value="C:mitochondrion"/>
    <property type="evidence" value="ECO:0007669"/>
    <property type="project" value="TreeGrafter"/>
</dbReference>
<dbReference type="PANTHER" id="PTHR11364:SF27">
    <property type="entry name" value="SULFURTRANSFERASE"/>
    <property type="match status" value="1"/>
</dbReference>
<dbReference type="InterPro" id="IPR001763">
    <property type="entry name" value="Rhodanese-like_dom"/>
</dbReference>
<accession>A0AAV2YZ42</accession>
<gene>
    <name evidence="4" type="ORF">N0F65_001154</name>
</gene>
<sequence length="309" mass="34568">MIAMKQLMRMPTASVAASSARSSSPRGVRWMSALVSADWVASRKKAQERVVLLDCDHPVAYMRAHIDGALPFPLAMTSLKDSTPRHTGVILLEDFDHAMQQLQLPKDATLVLYDNEMSLKATRAWWVFRHYGFPKEQLKVLDGGWKEWIASRGEVASGQPEHLFPTADAFRPKAPKESDVLVGLQTVQEALFDGETQFIDSRSLGEFTGANPNGNSRAGRVPGAHHFEWHSAVDGAANDKFRSPEELEAQLVQAFGLNKNHRAITYCQRGVRAAHTAFLLEEVLGFDRVQIYEDSMLEYLNHHDTDVEV</sequence>
<dbReference type="InterPro" id="IPR045078">
    <property type="entry name" value="TST/MPST-like"/>
</dbReference>
<dbReference type="PROSITE" id="PS50206">
    <property type="entry name" value="RHODANESE_3"/>
    <property type="match status" value="2"/>
</dbReference>
<dbReference type="CDD" id="cd01448">
    <property type="entry name" value="TST_Repeat_1"/>
    <property type="match status" value="1"/>
</dbReference>
<evidence type="ECO:0000256" key="2">
    <source>
        <dbReference type="ARBA" id="ARBA00022737"/>
    </source>
</evidence>
<dbReference type="SUPFAM" id="SSF52821">
    <property type="entry name" value="Rhodanese/Cell cycle control phosphatase"/>
    <property type="match status" value="2"/>
</dbReference>
<keyword evidence="2" id="KW-0677">Repeat</keyword>
<comment type="caution">
    <text evidence="4">The sequence shown here is derived from an EMBL/GenBank/DDBJ whole genome shotgun (WGS) entry which is preliminary data.</text>
</comment>
<dbReference type="Gene3D" id="3.40.250.10">
    <property type="entry name" value="Rhodanese-like domain"/>
    <property type="match status" value="2"/>
</dbReference>